<proteinExistence type="predicted"/>
<dbReference type="InterPro" id="IPR025911">
    <property type="entry name" value="ToxN/AbiQ_toxin"/>
</dbReference>
<dbReference type="Proteomes" id="UP000707138">
    <property type="component" value="Unassembled WGS sequence"/>
</dbReference>
<dbReference type="InterPro" id="IPR053735">
    <property type="entry name" value="Type_III_TA_endoRNase"/>
</dbReference>
<dbReference type="Gene3D" id="3.10.129.130">
    <property type="match status" value="1"/>
</dbReference>
<keyword evidence="2" id="KW-1185">Reference proteome</keyword>
<reference evidence="1 2" key="1">
    <citation type="journal article" date="2021" name="Sci. Rep.">
        <title>The distribution of antibiotic resistance genes in chicken gut microbiota commensals.</title>
        <authorList>
            <person name="Juricova H."/>
            <person name="Matiasovicova J."/>
            <person name="Kubasova T."/>
            <person name="Cejkova D."/>
            <person name="Rychlik I."/>
        </authorList>
    </citation>
    <scope>NUCLEOTIDE SEQUENCE [LARGE SCALE GENOMIC DNA]</scope>
    <source>
        <strain evidence="1 2">An537</strain>
    </source>
</reference>
<dbReference type="EMBL" id="JACJLA010000001">
    <property type="protein sequence ID" value="MBM6911925.1"/>
    <property type="molecule type" value="Genomic_DNA"/>
</dbReference>
<sequence length="199" mass="23372">MNLYNIDSEYLDFLRTVDKRVPWQHKIKVNRPFIGVLIIAKEKTYFAPLSSPKNKFLKMKDQIDFIKLAHGKLGAINLNNMIPVPETVCQAININKLILSSSTTEKKYGLLLLNQWEWINTNKDFIIKKAEDLHNRYIRDDLDFRVKNRCVNFPLLEKRLEQFNNKEITTKEVIPPQKPKIKISFLERTNTSKDNGKGR</sequence>
<dbReference type="Pfam" id="PF13958">
    <property type="entry name" value="ToxN_toxin"/>
    <property type="match status" value="1"/>
</dbReference>
<organism evidence="1 2">
    <name type="scientific">Veillonella magna</name>
    <dbReference type="NCBI Taxonomy" id="464322"/>
    <lineage>
        <taxon>Bacteria</taxon>
        <taxon>Bacillati</taxon>
        <taxon>Bacillota</taxon>
        <taxon>Negativicutes</taxon>
        <taxon>Veillonellales</taxon>
        <taxon>Veillonellaceae</taxon>
        <taxon>Veillonella</taxon>
    </lineage>
</organism>
<protein>
    <submittedName>
        <fullName evidence="1">Type III toxin-antitoxin system ToxN/AbiQ family toxin</fullName>
    </submittedName>
</protein>
<evidence type="ECO:0000313" key="1">
    <source>
        <dbReference type="EMBL" id="MBM6911925.1"/>
    </source>
</evidence>
<name>A0ABS2GDY1_9FIRM</name>
<gene>
    <name evidence="1" type="ORF">H6A01_01105</name>
</gene>
<accession>A0ABS2GDY1</accession>
<dbReference type="RefSeq" id="WP_205087241.1">
    <property type="nucleotide sequence ID" value="NZ_JACJLA010000001.1"/>
</dbReference>
<comment type="caution">
    <text evidence="1">The sequence shown here is derived from an EMBL/GenBank/DDBJ whole genome shotgun (WGS) entry which is preliminary data.</text>
</comment>
<evidence type="ECO:0000313" key="2">
    <source>
        <dbReference type="Proteomes" id="UP000707138"/>
    </source>
</evidence>